<accession>A0ABN7P7L6</accession>
<evidence type="ECO:0000313" key="2">
    <source>
        <dbReference type="Proteomes" id="UP001153148"/>
    </source>
</evidence>
<proteinExistence type="predicted"/>
<organism evidence="1 2">
    <name type="scientific">Timema podura</name>
    <name type="common">Walking stick</name>
    <dbReference type="NCBI Taxonomy" id="61482"/>
    <lineage>
        <taxon>Eukaryota</taxon>
        <taxon>Metazoa</taxon>
        <taxon>Ecdysozoa</taxon>
        <taxon>Arthropoda</taxon>
        <taxon>Hexapoda</taxon>
        <taxon>Insecta</taxon>
        <taxon>Pterygota</taxon>
        <taxon>Neoptera</taxon>
        <taxon>Polyneoptera</taxon>
        <taxon>Phasmatodea</taxon>
        <taxon>Timematodea</taxon>
        <taxon>Timematoidea</taxon>
        <taxon>Timematidae</taxon>
        <taxon>Timema</taxon>
    </lineage>
</organism>
<evidence type="ECO:0000313" key="1">
    <source>
        <dbReference type="EMBL" id="CAG2063675.1"/>
    </source>
</evidence>
<keyword evidence="2" id="KW-1185">Reference proteome</keyword>
<dbReference type="PROSITE" id="PS51257">
    <property type="entry name" value="PROKAR_LIPOPROTEIN"/>
    <property type="match status" value="1"/>
</dbReference>
<comment type="caution">
    <text evidence="1">The sequence shown here is derived from an EMBL/GenBank/DDBJ whole genome shotgun (WGS) entry which is preliminary data.</text>
</comment>
<protein>
    <submittedName>
        <fullName evidence="1">Uncharacterized protein</fullName>
    </submittedName>
</protein>
<dbReference type="EMBL" id="CAJPIN010028120">
    <property type="protein sequence ID" value="CAG2063675.1"/>
    <property type="molecule type" value="Genomic_DNA"/>
</dbReference>
<reference evidence="1" key="1">
    <citation type="submission" date="2021-03" db="EMBL/GenBank/DDBJ databases">
        <authorList>
            <person name="Tran Van P."/>
        </authorList>
    </citation>
    <scope>NUCLEOTIDE SEQUENCE</scope>
</reference>
<dbReference type="Proteomes" id="UP001153148">
    <property type="component" value="Unassembled WGS sequence"/>
</dbReference>
<gene>
    <name evidence="1" type="ORF">TPAB3V08_LOCUS10622</name>
</gene>
<sequence>MAKPQHSCSHVAAFLACFNKIAGDGEDGGIGAQNMNPDLSVLSSPLYCEGDALETCGAQLAAHDN</sequence>
<name>A0ABN7P7L6_TIMPD</name>